<accession>A0A4R4WQL5</accession>
<dbReference type="AlphaFoldDB" id="A0A4R4WQL5"/>
<feature type="compositionally biased region" description="Low complexity" evidence="1">
    <location>
        <begin position="74"/>
        <end position="87"/>
    </location>
</feature>
<organism evidence="2 3">
    <name type="scientific">Nonomuraea diastatica</name>
    <dbReference type="NCBI Taxonomy" id="1848329"/>
    <lineage>
        <taxon>Bacteria</taxon>
        <taxon>Bacillati</taxon>
        <taxon>Actinomycetota</taxon>
        <taxon>Actinomycetes</taxon>
        <taxon>Streptosporangiales</taxon>
        <taxon>Streptosporangiaceae</taxon>
        <taxon>Nonomuraea</taxon>
    </lineage>
</organism>
<evidence type="ECO:0000313" key="2">
    <source>
        <dbReference type="EMBL" id="TDD19115.1"/>
    </source>
</evidence>
<proteinExistence type="predicted"/>
<protein>
    <submittedName>
        <fullName evidence="2">Uncharacterized protein</fullName>
    </submittedName>
</protein>
<reference evidence="2 3" key="1">
    <citation type="submission" date="2019-03" db="EMBL/GenBank/DDBJ databases">
        <title>Draft genome sequences of novel Actinobacteria.</title>
        <authorList>
            <person name="Sahin N."/>
            <person name="Ay H."/>
            <person name="Saygin H."/>
        </authorList>
    </citation>
    <scope>NUCLEOTIDE SEQUENCE [LARGE SCALE GENOMIC DNA]</scope>
    <source>
        <strain evidence="2 3">KC712</strain>
    </source>
</reference>
<evidence type="ECO:0000313" key="3">
    <source>
        <dbReference type="Proteomes" id="UP000294543"/>
    </source>
</evidence>
<gene>
    <name evidence="2" type="ORF">E1294_22175</name>
</gene>
<name>A0A4R4WQL5_9ACTN</name>
<keyword evidence="3" id="KW-1185">Reference proteome</keyword>
<dbReference type="RefSeq" id="WP_132511045.1">
    <property type="nucleotide sequence ID" value="NZ_SMKP01000062.1"/>
</dbReference>
<dbReference type="EMBL" id="SMKP01000062">
    <property type="protein sequence ID" value="TDD19115.1"/>
    <property type="molecule type" value="Genomic_DNA"/>
</dbReference>
<feature type="region of interest" description="Disordered" evidence="1">
    <location>
        <begin position="74"/>
        <end position="105"/>
    </location>
</feature>
<evidence type="ECO:0000256" key="1">
    <source>
        <dbReference type="SAM" id="MobiDB-lite"/>
    </source>
</evidence>
<sequence length="125" mass="12875">MNDVVIRTVRSLDVLLLSIRPAALPQAAAGAHEREIPAQALRWDFSVWARRASGLASVLRDVPVELVGAQPLRSSAAPARTATTPSAGACQTAGEHGTGAMPLAGGVDAEELEVKVVAVSGAERS</sequence>
<dbReference type="Proteomes" id="UP000294543">
    <property type="component" value="Unassembled WGS sequence"/>
</dbReference>
<comment type="caution">
    <text evidence="2">The sequence shown here is derived from an EMBL/GenBank/DDBJ whole genome shotgun (WGS) entry which is preliminary data.</text>
</comment>